<evidence type="ECO:0000256" key="1">
    <source>
        <dbReference type="SAM" id="MobiDB-lite"/>
    </source>
</evidence>
<dbReference type="RefSeq" id="WP_210028044.1">
    <property type="nucleotide sequence ID" value="NZ_JAGINU010000001.1"/>
</dbReference>
<organism evidence="3 4">
    <name type="scientific">Pseudonocardia parietis</name>
    <dbReference type="NCBI Taxonomy" id="570936"/>
    <lineage>
        <taxon>Bacteria</taxon>
        <taxon>Bacillati</taxon>
        <taxon>Actinomycetota</taxon>
        <taxon>Actinomycetes</taxon>
        <taxon>Pseudonocardiales</taxon>
        <taxon>Pseudonocardiaceae</taxon>
        <taxon>Pseudonocardia</taxon>
    </lineage>
</organism>
<dbReference type="Pfam" id="PF19935">
    <property type="entry name" value="DUF6398"/>
    <property type="match status" value="1"/>
</dbReference>
<reference evidence="3 4" key="1">
    <citation type="submission" date="2021-03" db="EMBL/GenBank/DDBJ databases">
        <title>Sequencing the genomes of 1000 actinobacteria strains.</title>
        <authorList>
            <person name="Klenk H.-P."/>
        </authorList>
    </citation>
    <scope>NUCLEOTIDE SEQUENCE [LARGE SCALE GENOMIC DNA]</scope>
    <source>
        <strain evidence="3 4">DSM 45256</strain>
    </source>
</reference>
<evidence type="ECO:0000313" key="4">
    <source>
        <dbReference type="Proteomes" id="UP001519295"/>
    </source>
</evidence>
<feature type="region of interest" description="Disordered" evidence="1">
    <location>
        <begin position="1"/>
        <end position="28"/>
    </location>
</feature>
<name>A0ABS4VV97_9PSEU</name>
<dbReference type="InterPro" id="IPR045651">
    <property type="entry name" value="DUF6398"/>
</dbReference>
<keyword evidence="4" id="KW-1185">Reference proteome</keyword>
<proteinExistence type="predicted"/>
<accession>A0ABS4VV97</accession>
<comment type="caution">
    <text evidence="3">The sequence shown here is derived from an EMBL/GenBank/DDBJ whole genome shotgun (WGS) entry which is preliminary data.</text>
</comment>
<sequence>MSTRKRTPRHPDSPARTTRDAQPPPETDLLDRIAGALEDDDPLSLLATASTLLAITDPRDHEQFADAAPGPDRDELVESFLAAPLPEISAVLAALACLSGDDVLRRRVHREIARRGHPLPDWLSGLARATAEPRAFEVTHTLRDGDNVLISVTLPGGHQLTAVVYIDHNMGTMVKDAFALSGSLEDVVGQLEAAAVADPDMTARPLDPADARARIGEAAELTAMTYPPIETDTWPSSRALVEWMTGLLPPGGTGYEVPEWSDEDLDDLTERFRASRFAEGTDGTGGLLALLMSFGTEQSLGDPMRWSPVAVEILLADWVPRTVVADVVFLAQLPDLLRAFIRFCHHERGVRAGLTEETLAAVDEYEAAYQQLIRSDRAQDPAGILEAMGVISDVDLAEIMLEDLAHAVGGEAALNELDADPLPDEPFAWETVPADVHGRVGEVLELVDRCCAELLDTEYRTACRRLLCDIATGDPAVFRRRGKATTAAAALCWLVGKANPLFDREAGTGPHLAVKHLTAHFGVSTGSVSQRSEALLRAVGADPHDVGGKDLGSARYLTGPQRARILTARDRLRERAGTPD</sequence>
<dbReference type="Proteomes" id="UP001519295">
    <property type="component" value="Unassembled WGS sequence"/>
</dbReference>
<dbReference type="EMBL" id="JAGINU010000001">
    <property type="protein sequence ID" value="MBP2367857.1"/>
    <property type="molecule type" value="Genomic_DNA"/>
</dbReference>
<feature type="domain" description="DUF6398" evidence="2">
    <location>
        <begin position="442"/>
        <end position="543"/>
    </location>
</feature>
<feature type="compositionally biased region" description="Basic and acidic residues" evidence="1">
    <location>
        <begin position="9"/>
        <end position="19"/>
    </location>
</feature>
<protein>
    <recommendedName>
        <fullName evidence="2">DUF6398 domain-containing protein</fullName>
    </recommendedName>
</protein>
<evidence type="ECO:0000259" key="2">
    <source>
        <dbReference type="Pfam" id="PF19935"/>
    </source>
</evidence>
<evidence type="ECO:0000313" key="3">
    <source>
        <dbReference type="EMBL" id="MBP2367857.1"/>
    </source>
</evidence>
<gene>
    <name evidence="3" type="ORF">JOF36_003553</name>
</gene>